<dbReference type="InterPro" id="IPR016181">
    <property type="entry name" value="Acyl_CoA_acyltransferase"/>
</dbReference>
<accession>A0A6H0UH29</accession>
<dbReference type="PANTHER" id="PTHR10908">
    <property type="entry name" value="SEROTONIN N-ACETYLTRANSFERASE"/>
    <property type="match status" value="1"/>
</dbReference>
<dbReference type="InterPro" id="IPR051635">
    <property type="entry name" value="SNAT-like"/>
</dbReference>
<keyword evidence="2" id="KW-0012">Acyltransferase</keyword>
<name>A0A6H0UH29_9LACT</name>
<dbReference type="Proteomes" id="UP000501945">
    <property type="component" value="Chromosome"/>
</dbReference>
<dbReference type="AlphaFoldDB" id="A0A6H0UH29"/>
<dbReference type="SUPFAM" id="SSF55729">
    <property type="entry name" value="Acyl-CoA N-acyltransferases (Nat)"/>
    <property type="match status" value="1"/>
</dbReference>
<proteinExistence type="predicted"/>
<dbReference type="CDD" id="cd04301">
    <property type="entry name" value="NAT_SF"/>
    <property type="match status" value="1"/>
</dbReference>
<dbReference type="RefSeq" id="WP_167839069.1">
    <property type="nucleotide sequence ID" value="NZ_CP047616.1"/>
</dbReference>
<evidence type="ECO:0000313" key="4">
    <source>
        <dbReference type="EMBL" id="QIW54619.1"/>
    </source>
</evidence>
<dbReference type="GO" id="GO:0008080">
    <property type="term" value="F:N-acetyltransferase activity"/>
    <property type="evidence" value="ECO:0007669"/>
    <property type="project" value="UniProtKB-ARBA"/>
</dbReference>
<dbReference type="Pfam" id="PF00583">
    <property type="entry name" value="Acetyltransf_1"/>
    <property type="match status" value="1"/>
</dbReference>
<feature type="domain" description="N-acetyltransferase" evidence="3">
    <location>
        <begin position="1"/>
        <end position="159"/>
    </location>
</feature>
<sequence length="162" mass="17665">MKIRQVIPADLEAAYKIEASSFSPEEAASYEAVKSRIAKIPDTFLVAEIDGQVAGYIEGPAVNVRHLTDDLFQTVVENPATGGYIAATSLSVAEDFKGQAVGTKLIAALKDLAREQKRDGITLTCHDYLISYYEKNGFTNDGQSQSTHGGAVWYDMVWENKA</sequence>
<organism evidence="4 5">
    <name type="scientific">Pseudolactococcus raffinolactis</name>
    <dbReference type="NCBI Taxonomy" id="1366"/>
    <lineage>
        <taxon>Bacteria</taxon>
        <taxon>Bacillati</taxon>
        <taxon>Bacillota</taxon>
        <taxon>Bacilli</taxon>
        <taxon>Lactobacillales</taxon>
        <taxon>Streptococcaceae</taxon>
        <taxon>Pseudolactococcus</taxon>
    </lineage>
</organism>
<evidence type="ECO:0000313" key="5">
    <source>
        <dbReference type="Proteomes" id="UP000501945"/>
    </source>
</evidence>
<dbReference type="InterPro" id="IPR000182">
    <property type="entry name" value="GNAT_dom"/>
</dbReference>
<keyword evidence="1 4" id="KW-0808">Transferase</keyword>
<dbReference type="EMBL" id="CP047616">
    <property type="protein sequence ID" value="QIW54619.1"/>
    <property type="molecule type" value="Genomic_DNA"/>
</dbReference>
<reference evidence="4 5" key="1">
    <citation type="submission" date="2019-12" db="EMBL/GenBank/DDBJ databases">
        <title>Whole genome sequences of Lactococcus raffinolactis strains isolated from sewage.</title>
        <authorList>
            <person name="Ybazeta G."/>
            <person name="Ross M."/>
            <person name="Brabant-Kirwan D."/>
            <person name="Saleh M."/>
            <person name="Dillon J.A."/>
            <person name="Splinter K."/>
            <person name="Nokhbeh R."/>
        </authorList>
    </citation>
    <scope>NUCLEOTIDE SEQUENCE [LARGE SCALE GENOMIC DNA]</scope>
    <source>
        <strain evidence="4 5">Lr_19_5</strain>
    </source>
</reference>
<protein>
    <submittedName>
        <fullName evidence="4">GNAT family N-acetyltransferase</fullName>
    </submittedName>
</protein>
<evidence type="ECO:0000259" key="3">
    <source>
        <dbReference type="PROSITE" id="PS51186"/>
    </source>
</evidence>
<evidence type="ECO:0000256" key="1">
    <source>
        <dbReference type="ARBA" id="ARBA00022679"/>
    </source>
</evidence>
<dbReference type="PANTHER" id="PTHR10908:SF0">
    <property type="entry name" value="SEROTONIN N-ACETYLTRANSFERASE"/>
    <property type="match status" value="1"/>
</dbReference>
<dbReference type="Gene3D" id="3.40.630.30">
    <property type="match status" value="1"/>
</dbReference>
<dbReference type="PROSITE" id="PS51186">
    <property type="entry name" value="GNAT"/>
    <property type="match status" value="1"/>
</dbReference>
<gene>
    <name evidence="4" type="ORF">GU336_10975</name>
</gene>
<evidence type="ECO:0000256" key="2">
    <source>
        <dbReference type="ARBA" id="ARBA00023315"/>
    </source>
</evidence>